<dbReference type="InterPro" id="IPR036280">
    <property type="entry name" value="Multihaem_cyt_sf"/>
</dbReference>
<evidence type="ECO:0000256" key="1">
    <source>
        <dbReference type="ARBA" id="ARBA00022448"/>
    </source>
</evidence>
<name>A0A0A8B2P2_9ACTN</name>
<dbReference type="GO" id="GO:0004820">
    <property type="term" value="F:glycine-tRNA ligase activity"/>
    <property type="evidence" value="ECO:0007669"/>
    <property type="project" value="InterPro"/>
</dbReference>
<dbReference type="Gene3D" id="1.10.3820.10">
    <property type="entry name" value="Di-heme elbow motif domain"/>
    <property type="match status" value="1"/>
</dbReference>
<keyword evidence="3" id="KW-0479">Metal-binding</keyword>
<dbReference type="SUPFAM" id="SSF48695">
    <property type="entry name" value="Multiheme cytochromes"/>
    <property type="match status" value="1"/>
</dbReference>
<dbReference type="PROSITE" id="PS50861">
    <property type="entry name" value="AA_TRNA_LIGASE_II_GLYAB"/>
    <property type="match status" value="1"/>
</dbReference>
<keyword evidence="4" id="KW-0249">Electron transport</keyword>
<dbReference type="KEGG" id="cbac:JI75_02925"/>
<dbReference type="OrthoDB" id="5397337at2"/>
<evidence type="ECO:0000256" key="3">
    <source>
        <dbReference type="ARBA" id="ARBA00022723"/>
    </source>
</evidence>
<sequence>MPDKKTASPAAAESLGKRPRRGGPRWAIVGCIAAVVVAVGVGFNVWHATPQFCNAICHQPMDSYVEGYLNSDQPIMAAHREANVSCLDCHPATLKEQVAEAVSWARGDFETDARGKLAAEGISFDYKKCASGGCHDFEAIAASTQDWGGRKGVNPHFSHQYYGGEDSGEVLSGSMGAYAMDCSYCHSSHGTSQMWCNGCHDFKTPDGWENPAALRR</sequence>
<accession>A0A0A8B2P2</accession>
<keyword evidence="7" id="KW-1133">Transmembrane helix</keyword>
<evidence type="ECO:0000313" key="8">
    <source>
        <dbReference type="EMBL" id="AJC11771.1"/>
    </source>
</evidence>
<evidence type="ECO:0000313" key="9">
    <source>
        <dbReference type="Proteomes" id="UP000031121"/>
    </source>
</evidence>
<keyword evidence="7" id="KW-0472">Membrane</keyword>
<evidence type="ECO:0000256" key="5">
    <source>
        <dbReference type="ARBA" id="ARBA00023004"/>
    </source>
</evidence>
<dbReference type="Proteomes" id="UP000031121">
    <property type="component" value="Chromosome"/>
</dbReference>
<dbReference type="InterPro" id="IPR038266">
    <property type="entry name" value="NapC/NirT_cytc_sf"/>
</dbReference>
<keyword evidence="2" id="KW-0349">Heme</keyword>
<dbReference type="RefSeq" id="WP_039688596.1">
    <property type="nucleotide sequence ID" value="NZ_CP009302.1"/>
</dbReference>
<dbReference type="HOGENOM" id="CLU_107073_0_0_11"/>
<keyword evidence="5" id="KW-0408">Iron</keyword>
<dbReference type="GO" id="GO:0006426">
    <property type="term" value="P:glycyl-tRNA aminoacylation"/>
    <property type="evidence" value="ECO:0007669"/>
    <property type="project" value="InterPro"/>
</dbReference>
<keyword evidence="9" id="KW-1185">Reference proteome</keyword>
<feature type="region of interest" description="Disordered" evidence="6">
    <location>
        <begin position="1"/>
        <end position="20"/>
    </location>
</feature>
<dbReference type="AlphaFoldDB" id="A0A0A8B2P2"/>
<evidence type="ECO:0000256" key="6">
    <source>
        <dbReference type="SAM" id="MobiDB-lite"/>
    </source>
</evidence>
<dbReference type="GO" id="GO:0005524">
    <property type="term" value="F:ATP binding"/>
    <property type="evidence" value="ECO:0007669"/>
    <property type="project" value="InterPro"/>
</dbReference>
<dbReference type="InterPro" id="IPR006194">
    <property type="entry name" value="Gly-tRNA-synth_heterodimer"/>
</dbReference>
<proteinExistence type="predicted"/>
<evidence type="ECO:0000256" key="2">
    <source>
        <dbReference type="ARBA" id="ARBA00022617"/>
    </source>
</evidence>
<organism evidence="8 9">
    <name type="scientific">Berryella intestinalis</name>
    <dbReference type="NCBI Taxonomy" id="1531429"/>
    <lineage>
        <taxon>Bacteria</taxon>
        <taxon>Bacillati</taxon>
        <taxon>Actinomycetota</taxon>
        <taxon>Coriobacteriia</taxon>
        <taxon>Eggerthellales</taxon>
        <taxon>Eggerthellaceae</taxon>
        <taxon>Berryella</taxon>
    </lineage>
</organism>
<evidence type="ECO:0000256" key="4">
    <source>
        <dbReference type="ARBA" id="ARBA00022982"/>
    </source>
</evidence>
<feature type="transmembrane region" description="Helical" evidence="7">
    <location>
        <begin position="26"/>
        <end position="46"/>
    </location>
</feature>
<keyword evidence="1" id="KW-0813">Transport</keyword>
<dbReference type="Gene3D" id="1.10.1130.10">
    <property type="entry name" value="Flavocytochrome C3, Chain A"/>
    <property type="match status" value="1"/>
</dbReference>
<dbReference type="GO" id="GO:0005737">
    <property type="term" value="C:cytoplasm"/>
    <property type="evidence" value="ECO:0007669"/>
    <property type="project" value="InterPro"/>
</dbReference>
<protein>
    <submittedName>
        <fullName evidence="8">Uncharacterized protein</fullName>
    </submittedName>
</protein>
<dbReference type="STRING" id="1531429.JI75_02925"/>
<reference evidence="8 9" key="2">
    <citation type="journal article" date="2015" name="Genome Announc.">
        <title>Complete Genome Sequence of Coriobacteriaceae Strain 68-1-3, a Novel Mucus-Degrading Isolate from the Swine Intestinal Tract.</title>
        <authorList>
            <person name="Looft T."/>
            <person name="Bayles D.O."/>
            <person name="Alt D.P."/>
            <person name="Stanton T.B."/>
        </authorList>
    </citation>
    <scope>NUCLEOTIDE SEQUENCE [LARGE SCALE GENOMIC DNA]</scope>
    <source>
        <strain evidence="8 9">68-1-3</strain>
    </source>
</reference>
<gene>
    <name evidence="8" type="ORF">JI75_02925</name>
</gene>
<evidence type="ECO:0000256" key="7">
    <source>
        <dbReference type="SAM" id="Phobius"/>
    </source>
</evidence>
<dbReference type="GO" id="GO:0046872">
    <property type="term" value="F:metal ion binding"/>
    <property type="evidence" value="ECO:0007669"/>
    <property type="project" value="UniProtKB-KW"/>
</dbReference>
<keyword evidence="7" id="KW-0812">Transmembrane</keyword>
<dbReference type="EMBL" id="CP009302">
    <property type="protein sequence ID" value="AJC11771.1"/>
    <property type="molecule type" value="Genomic_DNA"/>
</dbReference>
<reference evidence="9" key="1">
    <citation type="submission" date="2014-08" db="EMBL/GenBank/DDBJ databases">
        <title>Coriobacteriaceae sp. complete genome.</title>
        <authorList>
            <person name="Looft T."/>
            <person name="Bayles D.O."/>
            <person name="Stanton T.B."/>
        </authorList>
    </citation>
    <scope>NUCLEOTIDE SEQUENCE [LARGE SCALE GENOMIC DNA]</scope>
    <source>
        <strain evidence="9">68-1-3</strain>
    </source>
</reference>